<dbReference type="InterPro" id="IPR056924">
    <property type="entry name" value="SH3_Tf2-1"/>
</dbReference>
<sequence>MYCDLRELYRWSSLKRGVIDYMVKCLTCPQWVTPGTSKKDSVWVIVDRLTKSAHFLPICTDYYRQKLRDYMGYQYRLFQIRVIVLHLSFERCCMSLSVLDWTLLGGVFPLADFAYNNNIQLSIQMTPYDALYGQMYHKPLCWTELGEKKMLGHIWFSTLRKSYVDLKRKDIKFIFGDRVLRFNRKDKLSPMFIRPYTILKRVGLVVYQLELLLELDYIHDVFHVYMLRWYRSNPSHVVPIKEIEVRPDLSFNEPVQILEHEVKFLRKEWISLVKVFWKNHSTKGATWELEDSIHQ</sequence>
<dbReference type="PANTHER" id="PTHR46148">
    <property type="entry name" value="CHROMO DOMAIN-CONTAINING PROTEIN"/>
    <property type="match status" value="1"/>
</dbReference>
<dbReference type="Proteomes" id="UP000325315">
    <property type="component" value="Unassembled WGS sequence"/>
</dbReference>
<evidence type="ECO:0000259" key="1">
    <source>
        <dbReference type="Pfam" id="PF24626"/>
    </source>
</evidence>
<proteinExistence type="predicted"/>
<dbReference type="Pfam" id="PF24626">
    <property type="entry name" value="SH3_Tf2-1"/>
    <property type="match status" value="1"/>
</dbReference>
<evidence type="ECO:0000313" key="2">
    <source>
        <dbReference type="EMBL" id="KAA3452477.1"/>
    </source>
</evidence>
<name>A0A5B6U6M5_9ROSI</name>
<gene>
    <name evidence="2" type="ORF">EPI10_034423</name>
</gene>
<organism evidence="2 3">
    <name type="scientific">Gossypium australe</name>
    <dbReference type="NCBI Taxonomy" id="47621"/>
    <lineage>
        <taxon>Eukaryota</taxon>
        <taxon>Viridiplantae</taxon>
        <taxon>Streptophyta</taxon>
        <taxon>Embryophyta</taxon>
        <taxon>Tracheophyta</taxon>
        <taxon>Spermatophyta</taxon>
        <taxon>Magnoliopsida</taxon>
        <taxon>eudicotyledons</taxon>
        <taxon>Gunneridae</taxon>
        <taxon>Pentapetalae</taxon>
        <taxon>rosids</taxon>
        <taxon>malvids</taxon>
        <taxon>Malvales</taxon>
        <taxon>Malvaceae</taxon>
        <taxon>Malvoideae</taxon>
        <taxon>Gossypium</taxon>
    </lineage>
</organism>
<protein>
    <submittedName>
        <fullName evidence="2">DNA/RNA polymerases superfamily protein</fullName>
    </submittedName>
</protein>
<dbReference type="EMBL" id="SMMG02000027">
    <property type="protein sequence ID" value="KAA3452477.1"/>
    <property type="molecule type" value="Genomic_DNA"/>
</dbReference>
<evidence type="ECO:0000313" key="3">
    <source>
        <dbReference type="Proteomes" id="UP000325315"/>
    </source>
</evidence>
<reference evidence="3" key="1">
    <citation type="journal article" date="2019" name="Plant Biotechnol. J.">
        <title>Genome sequencing of the Australian wild diploid species Gossypium australe highlights disease resistance and delayed gland morphogenesis.</title>
        <authorList>
            <person name="Cai Y."/>
            <person name="Cai X."/>
            <person name="Wang Q."/>
            <person name="Wang P."/>
            <person name="Zhang Y."/>
            <person name="Cai C."/>
            <person name="Xu Y."/>
            <person name="Wang K."/>
            <person name="Zhou Z."/>
            <person name="Wang C."/>
            <person name="Geng S."/>
            <person name="Li B."/>
            <person name="Dong Q."/>
            <person name="Hou Y."/>
            <person name="Wang H."/>
            <person name="Ai P."/>
            <person name="Liu Z."/>
            <person name="Yi F."/>
            <person name="Sun M."/>
            <person name="An G."/>
            <person name="Cheng J."/>
            <person name="Zhang Y."/>
            <person name="Shi Q."/>
            <person name="Xie Y."/>
            <person name="Shi X."/>
            <person name="Chang Y."/>
            <person name="Huang F."/>
            <person name="Chen Y."/>
            <person name="Hong S."/>
            <person name="Mi L."/>
            <person name="Sun Q."/>
            <person name="Zhang L."/>
            <person name="Zhou B."/>
            <person name="Peng R."/>
            <person name="Zhang X."/>
            <person name="Liu F."/>
        </authorList>
    </citation>
    <scope>NUCLEOTIDE SEQUENCE [LARGE SCALE GENOMIC DNA]</scope>
    <source>
        <strain evidence="3">cv. PA1801</strain>
    </source>
</reference>
<dbReference type="AlphaFoldDB" id="A0A5B6U6M5"/>
<keyword evidence="3" id="KW-1185">Reference proteome</keyword>
<comment type="caution">
    <text evidence="2">The sequence shown here is derived from an EMBL/GenBank/DDBJ whole genome shotgun (WGS) entry which is preliminary data.</text>
</comment>
<dbReference type="PANTHER" id="PTHR46148:SF44">
    <property type="entry name" value="GAG-POL POLYPROTEIN"/>
    <property type="match status" value="1"/>
</dbReference>
<accession>A0A5B6U6M5</accession>
<dbReference type="OrthoDB" id="996762at2759"/>
<feature type="domain" description="Tf2-1-like SH3-like" evidence="1">
    <location>
        <begin position="180"/>
        <end position="231"/>
    </location>
</feature>